<feature type="transmembrane region" description="Helical" evidence="10">
    <location>
        <begin position="692"/>
        <end position="712"/>
    </location>
</feature>
<sequence>MTEVNGVCYRSDNTISSASTDGKARAWNLGAKAQDPLKLEGHTNSVQAVAISGDGSTVISGSQDKSVRVWDAQTGEQKALLEGHTGMVFSVDISKDGKLAVSAGYSDKTVIIWSLEGEAKELKKVDFGKYVFAVTFAPNDESLFAGGVDGLLKQYSVNNGEPIKEFKGHTDYLTSLKTTSNGNHLVSASGDNKIIVWNVKSGEKVLTLEGHTDRVFGVDLTPDNSKIISASDNKTAKLWDFKTGELLHTFEGHSSSVNSVAIHPSGNFIATGSDDKTWKLWSLHPPYSLLYTSHDSHTNGINSVAFSRDGNSLISGSYDYTVNITYLIPHLNLLPSSVHDSTFKRDCNLEEESSNSYDWNNTTTMALLKRNPNFLHEPRFDNNSLQTLAHLAAQNSKSAFLAAALTIPSEDTEDDSEKGIMGWQSRQKIAFLSTILRNPKNETLLALAVKAESGPVVKVLLDLYNLLLSQTYALPFTSKNSSQEQHPSSLFPLDEFIPALSKFPQLAIAFLSQLSLNTSGDHLVQKGVARHELGPTSRLIVGSTSRVPQNFWKGTLKQPDKDGKVPQDSGVPVTAKFVPLKNIAARNSTFLATVVNAAAETRDYSVFENEVLATIVQHKWEKYVRRKFINLMLLNICMVLFMTCDVLLESTLSQAEGFFLKIPTATLCLYFIKIEGLELYSANSLHLHFSNFWNFVDFISLGSIVVAYILRFSGVDDWATVCFALALPLSYLNTLYYMQGFEGSGQLVRMILGIIRGIGSFMLILVVCMIGFAFGFYILYEAGPGEYASAGGSGSGEGDVVDGPYGMDTPWMAMFSGFLLLLGDFNVEEFNASVNFGTTLLLFVVFMFFINIVMLNLLIAIMGDIFDNIQENANSEFLFARAEIIIEIENMLSPKELENEEWFPIWLQVLVPTQSDEDNGSSDAWQGKMRALRKTMADVQAGLGSEISELKSKLQESDAKREIADAKRAKAEMKRDEAQTKRDDAEAKRDKAVKELNEKSDRIEKMLSTDVKTKLGSETSDLKTKLVESDAERRLAEAKRDEAMTELSNQIKLSNAKSDRMEEMLSQLLGQKMEEEQNDTKEEGGEA</sequence>
<dbReference type="InterPro" id="IPR001680">
    <property type="entry name" value="WD40_rpt"/>
</dbReference>
<evidence type="ECO:0000256" key="7">
    <source>
        <dbReference type="PROSITE-ProRule" id="PRU00221"/>
    </source>
</evidence>
<evidence type="ECO:0000256" key="6">
    <source>
        <dbReference type="ARBA" id="ARBA00023136"/>
    </source>
</evidence>
<reference evidence="13" key="1">
    <citation type="journal article" date="2023" name="Commun. Biol.">
        <title>Genome analysis of Parmales, the sister group of diatoms, reveals the evolutionary specialization of diatoms from phago-mixotrophs to photoautotrophs.</title>
        <authorList>
            <person name="Ban H."/>
            <person name="Sato S."/>
            <person name="Yoshikawa S."/>
            <person name="Yamada K."/>
            <person name="Nakamura Y."/>
            <person name="Ichinomiya M."/>
            <person name="Sato N."/>
            <person name="Blanc-Mathieu R."/>
            <person name="Endo H."/>
            <person name="Kuwata A."/>
            <person name="Ogata H."/>
        </authorList>
    </citation>
    <scope>NUCLEOTIDE SEQUENCE [LARGE SCALE GENOMIC DNA]</scope>
    <source>
        <strain evidence="13">NIES 3701</strain>
    </source>
</reference>
<dbReference type="Gene3D" id="1.10.287.70">
    <property type="match status" value="1"/>
</dbReference>
<protein>
    <recommendedName>
        <fullName evidence="11">Ion transport domain-containing protein</fullName>
    </recommendedName>
</protein>
<evidence type="ECO:0000256" key="2">
    <source>
        <dbReference type="ARBA" id="ARBA00022574"/>
    </source>
</evidence>
<keyword evidence="3 10" id="KW-0812">Transmembrane</keyword>
<feature type="transmembrane region" description="Helical" evidence="10">
    <location>
        <begin position="809"/>
        <end position="827"/>
    </location>
</feature>
<dbReference type="SUPFAM" id="SSF50978">
    <property type="entry name" value="WD40 repeat-like"/>
    <property type="match status" value="1"/>
</dbReference>
<keyword evidence="4" id="KW-0677">Repeat</keyword>
<feature type="repeat" description="WD" evidence="7">
    <location>
        <begin position="250"/>
        <end position="283"/>
    </location>
</feature>
<keyword evidence="2 7" id="KW-0853">WD repeat</keyword>
<dbReference type="Gene3D" id="2.130.10.10">
    <property type="entry name" value="YVTN repeat-like/Quinoprotein amine dehydrogenase"/>
    <property type="match status" value="3"/>
</dbReference>
<evidence type="ECO:0000256" key="10">
    <source>
        <dbReference type="SAM" id="Phobius"/>
    </source>
</evidence>
<dbReference type="PROSITE" id="PS50294">
    <property type="entry name" value="WD_REPEATS_REGION"/>
    <property type="match status" value="5"/>
</dbReference>
<dbReference type="EMBL" id="BRXY01000053">
    <property type="protein sequence ID" value="GMH58532.1"/>
    <property type="molecule type" value="Genomic_DNA"/>
</dbReference>
<keyword evidence="6 10" id="KW-0472">Membrane</keyword>
<evidence type="ECO:0000313" key="12">
    <source>
        <dbReference type="EMBL" id="GMH58532.1"/>
    </source>
</evidence>
<evidence type="ECO:0000256" key="4">
    <source>
        <dbReference type="ARBA" id="ARBA00022737"/>
    </source>
</evidence>
<feature type="repeat" description="WD" evidence="7">
    <location>
        <begin position="294"/>
        <end position="324"/>
    </location>
</feature>
<comment type="subcellular location">
    <subcellularLocation>
        <location evidence="1">Membrane</location>
        <topology evidence="1">Multi-pass membrane protein</topology>
    </subcellularLocation>
</comment>
<evidence type="ECO:0000256" key="9">
    <source>
        <dbReference type="SAM" id="MobiDB-lite"/>
    </source>
</evidence>
<dbReference type="CDD" id="cd00200">
    <property type="entry name" value="WD40"/>
    <property type="match status" value="1"/>
</dbReference>
<proteinExistence type="predicted"/>
<feature type="transmembrane region" description="Helical" evidence="10">
    <location>
        <begin position="839"/>
        <end position="862"/>
    </location>
</feature>
<evidence type="ECO:0000259" key="11">
    <source>
        <dbReference type="Pfam" id="PF00520"/>
    </source>
</evidence>
<evidence type="ECO:0000313" key="13">
    <source>
        <dbReference type="Proteomes" id="UP001165085"/>
    </source>
</evidence>
<dbReference type="Pfam" id="PF00400">
    <property type="entry name" value="WD40"/>
    <property type="match status" value="6"/>
</dbReference>
<dbReference type="GO" id="GO:0016020">
    <property type="term" value="C:membrane"/>
    <property type="evidence" value="ECO:0007669"/>
    <property type="project" value="UniProtKB-SubCell"/>
</dbReference>
<dbReference type="InterPro" id="IPR015943">
    <property type="entry name" value="WD40/YVTN_repeat-like_dom_sf"/>
</dbReference>
<feature type="repeat" description="WD" evidence="7">
    <location>
        <begin position="166"/>
        <end position="207"/>
    </location>
</feature>
<feature type="coiled-coil region" evidence="8">
    <location>
        <begin position="1044"/>
        <end position="1078"/>
    </location>
</feature>
<name>A0A9W7DXC4_9STRA</name>
<comment type="caution">
    <text evidence="12">The sequence shown here is derived from an EMBL/GenBank/DDBJ whole genome shotgun (WGS) entry which is preliminary data.</text>
</comment>
<dbReference type="PROSITE" id="PS50082">
    <property type="entry name" value="WD_REPEATS_2"/>
    <property type="match status" value="6"/>
</dbReference>
<evidence type="ECO:0000256" key="8">
    <source>
        <dbReference type="SAM" id="Coils"/>
    </source>
</evidence>
<accession>A0A9W7DXC4</accession>
<feature type="repeat" description="WD" evidence="7">
    <location>
        <begin position="81"/>
        <end position="116"/>
    </location>
</feature>
<organism evidence="12 13">
    <name type="scientific">Triparma strigata</name>
    <dbReference type="NCBI Taxonomy" id="1606541"/>
    <lineage>
        <taxon>Eukaryota</taxon>
        <taxon>Sar</taxon>
        <taxon>Stramenopiles</taxon>
        <taxon>Ochrophyta</taxon>
        <taxon>Bolidophyceae</taxon>
        <taxon>Parmales</taxon>
        <taxon>Triparmaceae</taxon>
        <taxon>Triparma</taxon>
    </lineage>
</organism>
<keyword evidence="5 10" id="KW-1133">Transmembrane helix</keyword>
<dbReference type="OrthoDB" id="538223at2759"/>
<dbReference type="Pfam" id="PF00520">
    <property type="entry name" value="Ion_trans"/>
    <property type="match status" value="1"/>
</dbReference>
<dbReference type="GO" id="GO:0005216">
    <property type="term" value="F:monoatomic ion channel activity"/>
    <property type="evidence" value="ECO:0007669"/>
    <property type="project" value="InterPro"/>
</dbReference>
<dbReference type="InterPro" id="IPR020472">
    <property type="entry name" value="WD40_PAC1"/>
</dbReference>
<dbReference type="InterPro" id="IPR005821">
    <property type="entry name" value="Ion_trans_dom"/>
</dbReference>
<keyword evidence="13" id="KW-1185">Reference proteome</keyword>
<dbReference type="PANTHER" id="PTHR19848">
    <property type="entry name" value="WD40 REPEAT PROTEIN"/>
    <property type="match status" value="1"/>
</dbReference>
<dbReference type="SMART" id="SM00320">
    <property type="entry name" value="WD40"/>
    <property type="match status" value="7"/>
</dbReference>
<feature type="region of interest" description="Disordered" evidence="9">
    <location>
        <begin position="954"/>
        <end position="999"/>
    </location>
</feature>
<gene>
    <name evidence="12" type="ORF">TrST_g1037</name>
</gene>
<dbReference type="AlphaFoldDB" id="A0A9W7DXC4"/>
<dbReference type="Proteomes" id="UP001165085">
    <property type="component" value="Unassembled WGS sequence"/>
</dbReference>
<feature type="domain" description="Ion transport" evidence="11">
    <location>
        <begin position="630"/>
        <end position="873"/>
    </location>
</feature>
<dbReference type="PROSITE" id="PS00678">
    <property type="entry name" value="WD_REPEATS_1"/>
    <property type="match status" value="3"/>
</dbReference>
<feature type="repeat" description="WD" evidence="7">
    <location>
        <begin position="208"/>
        <end position="249"/>
    </location>
</feature>
<feature type="transmembrane region" description="Helical" evidence="10">
    <location>
        <begin position="758"/>
        <end position="780"/>
    </location>
</feature>
<evidence type="ECO:0000256" key="5">
    <source>
        <dbReference type="ARBA" id="ARBA00022989"/>
    </source>
</evidence>
<dbReference type="PRINTS" id="PR00320">
    <property type="entry name" value="GPROTEINBRPT"/>
</dbReference>
<dbReference type="InterPro" id="IPR036322">
    <property type="entry name" value="WD40_repeat_dom_sf"/>
</dbReference>
<feature type="repeat" description="WD" evidence="7">
    <location>
        <begin position="39"/>
        <end position="80"/>
    </location>
</feature>
<keyword evidence="8" id="KW-0175">Coiled coil</keyword>
<dbReference type="SUPFAM" id="SSF81324">
    <property type="entry name" value="Voltage-gated potassium channels"/>
    <property type="match status" value="1"/>
</dbReference>
<dbReference type="InterPro" id="IPR019775">
    <property type="entry name" value="WD40_repeat_CS"/>
</dbReference>
<evidence type="ECO:0000256" key="3">
    <source>
        <dbReference type="ARBA" id="ARBA00022692"/>
    </source>
</evidence>
<evidence type="ECO:0000256" key="1">
    <source>
        <dbReference type="ARBA" id="ARBA00004141"/>
    </source>
</evidence>
<dbReference type="PANTHER" id="PTHR19848:SF8">
    <property type="entry name" value="F-BOX AND WD REPEAT DOMAIN CONTAINING 7"/>
    <property type="match status" value="1"/>
</dbReference>